<sequence length="113" mass="13096">MKVENLVQLPDIVSKNLAHYYGCGWTVTIERKGNKLDVYGEKYESDKDVLLSKDECLDIIKSQEFALLTERGPKPLLKVLERNEETEEFGYPLNCDDDLLFLLFFNSKFSIKV</sequence>
<evidence type="ECO:0000313" key="1">
    <source>
        <dbReference type="EMBL" id="QHZ53398.1"/>
    </source>
</evidence>
<accession>A0A6C0QYL8</accession>
<dbReference type="AlphaFoldDB" id="A0A6C0QYL8"/>
<organism evidence="1 2">
    <name type="scientific">Paenibacillus larvae subsp. larvae</name>
    <dbReference type="NCBI Taxonomy" id="147375"/>
    <lineage>
        <taxon>Bacteria</taxon>
        <taxon>Bacillati</taxon>
        <taxon>Bacillota</taxon>
        <taxon>Bacilli</taxon>
        <taxon>Bacillales</taxon>
        <taxon>Paenibacillaceae</taxon>
        <taxon>Paenibacillus</taxon>
    </lineage>
</organism>
<protein>
    <submittedName>
        <fullName evidence="1">Uncharacterized protein</fullName>
    </submittedName>
</protein>
<evidence type="ECO:0000313" key="2">
    <source>
        <dbReference type="Proteomes" id="UP000464330"/>
    </source>
</evidence>
<name>A0A6C0QYL8_9BACL</name>
<proteinExistence type="predicted"/>
<dbReference type="EMBL" id="CP019717">
    <property type="protein sequence ID" value="QHZ53398.1"/>
    <property type="molecule type" value="Genomic_DNA"/>
</dbReference>
<gene>
    <name evidence="1" type="ORF">ERICV_04347</name>
</gene>
<reference evidence="1 2" key="1">
    <citation type="journal article" date="2020" name="Int. J. Med. Microbiol.">
        <title>Discovery of Paenibacillus larvae ERIC V: Phenotypic and genomic comparison to genotypes ERIC I-IV reveal different inventories of virulence factors which correlate with epidemiological prevalences of American Foulbrood.</title>
        <authorList>
            <person name="Beims H."/>
            <person name="Bunk B."/>
            <person name="Erler S."/>
            <person name="Mohr K.I."/>
            <person name="Sproer C."/>
            <person name="Pradella S."/>
            <person name="Gunther G."/>
            <person name="Rohde M."/>
            <person name="von der Ohe W."/>
            <person name="Steinert M."/>
        </authorList>
    </citation>
    <scope>NUCLEOTIDE SEQUENCE [LARGE SCALE GENOMIC DNA]</scope>
    <source>
        <strain evidence="1">Eric_V</strain>
    </source>
</reference>
<dbReference type="Proteomes" id="UP000464330">
    <property type="component" value="Chromosome"/>
</dbReference>
<dbReference type="RefSeq" id="WP_172423704.1">
    <property type="nucleotide sequence ID" value="NZ_CP019717.1"/>
</dbReference>